<dbReference type="Proteomes" id="UP000245977">
    <property type="component" value="Chromosome"/>
</dbReference>
<dbReference type="InterPro" id="IPR000073">
    <property type="entry name" value="AB_hydrolase_1"/>
</dbReference>
<dbReference type="OrthoDB" id="869379at2"/>
<dbReference type="AlphaFoldDB" id="A0A2S2FJI9"/>
<dbReference type="SUPFAM" id="SSF53474">
    <property type="entry name" value="alpha/beta-Hydrolases"/>
    <property type="match status" value="1"/>
</dbReference>
<reference evidence="2" key="1">
    <citation type="submission" date="2019-08" db="EMBL/GenBank/DDBJ databases">
        <title>The complete genome of Acinetobacter defluvii strain WCHAD010030.</title>
        <authorList>
            <person name="Hu Y."/>
            <person name="Qin J."/>
            <person name="Feng Y."/>
            <person name="Zong Z."/>
        </authorList>
    </citation>
    <scope>NUCLEOTIDE SEQUENCE</scope>
    <source>
        <strain evidence="2">WCHA30</strain>
    </source>
</reference>
<keyword evidence="2" id="KW-0378">Hydrolase</keyword>
<evidence type="ECO:0000313" key="2">
    <source>
        <dbReference type="EMBL" id="AWL30522.1"/>
    </source>
</evidence>
<keyword evidence="3" id="KW-1185">Reference proteome</keyword>
<evidence type="ECO:0000313" key="3">
    <source>
        <dbReference type="Proteomes" id="UP000245977"/>
    </source>
</evidence>
<accession>A0A2S2FJI9</accession>
<dbReference type="EMBL" id="CP029397">
    <property type="protein sequence ID" value="AWL30522.1"/>
    <property type="molecule type" value="Genomic_DNA"/>
</dbReference>
<protein>
    <submittedName>
        <fullName evidence="2">Alpha/beta hydrolase</fullName>
    </submittedName>
</protein>
<evidence type="ECO:0000259" key="1">
    <source>
        <dbReference type="Pfam" id="PF12697"/>
    </source>
</evidence>
<dbReference type="KEGG" id="adv:DJ533_13290"/>
<dbReference type="InterPro" id="IPR029058">
    <property type="entry name" value="AB_hydrolase_fold"/>
</dbReference>
<name>A0A2S2FJI9_9GAMM</name>
<dbReference type="PROSITE" id="PS51257">
    <property type="entry name" value="PROKAR_LIPOPROTEIN"/>
    <property type="match status" value="1"/>
</dbReference>
<feature type="domain" description="AB hydrolase-1" evidence="1">
    <location>
        <begin position="379"/>
        <end position="638"/>
    </location>
</feature>
<dbReference type="STRING" id="1871111.GCA_001704615_00700"/>
<dbReference type="GO" id="GO:0016787">
    <property type="term" value="F:hydrolase activity"/>
    <property type="evidence" value="ECO:0007669"/>
    <property type="project" value="UniProtKB-KW"/>
</dbReference>
<organism evidence="2 3">
    <name type="scientific">Acinetobacter defluvii</name>
    <dbReference type="NCBI Taxonomy" id="1871111"/>
    <lineage>
        <taxon>Bacteria</taxon>
        <taxon>Pseudomonadati</taxon>
        <taxon>Pseudomonadota</taxon>
        <taxon>Gammaproteobacteria</taxon>
        <taxon>Moraxellales</taxon>
        <taxon>Moraxellaceae</taxon>
        <taxon>Acinetobacter</taxon>
    </lineage>
</organism>
<sequence>MVKLMQLSLLGTFCISILSGCQLVKIKQNHLQSALNEKTDHILTKNKLSEATRSFLLLQNTEADQCLTQIDQCIEQLAKNDILDKDQFYSAASELYLNKAIQLQKQNQCTGMLASSRGKTATASQNCRDLQLSYFDQSLRYSYVYLFLSSQAPETRLFDLRQGQVRTFYNVALSQLMSKAYDRFAYTKIPEQLILGSSLYTFDLTHYPALQNAQVTKLQSSYTLNFSGFYSINRQEGLGAEFVIIKAPKIGENYSFKNDFILDPEDTYKNQPNPNIHEARYLPVSTVAQPTQANSSVTDILSGKATFKVEFYDPNLYKTAHVHQHDYTLTANYSVPFGLWLAENKLGSAGYWTLLNREEKLRMPHVYQLEPYQPNKKIIVMIHGLASSPETWISLTNNIMGDTKLRENFQVWQVFYSTNMPIFESRYQIHALLKQAFAQVQPNSPSAKDAVLIGHSMGGVISRLLMSDADISEQAIPYMNYEQHIQLQRNPVIHNRFIFKPLKPISRAIFIAAPHHGTEFADRWFTNIAKKLVVLPTTFLNNVNIQIPHQKSSSAGLVRSGPADLSRDSRFMRLTTNIMPIPLVPYHSIIGNKTQSHDPEVMSDGIVPYSSSHLAGAISEKVLNGGHSIHEKPEVILELRRILQTHLRQTTP</sequence>
<proteinExistence type="predicted"/>
<gene>
    <name evidence="2" type="ORF">DJ533_13290</name>
</gene>
<dbReference type="Gene3D" id="3.40.50.1820">
    <property type="entry name" value="alpha/beta hydrolase"/>
    <property type="match status" value="1"/>
</dbReference>
<dbReference type="Pfam" id="PF12697">
    <property type="entry name" value="Abhydrolase_6"/>
    <property type="match status" value="1"/>
</dbReference>